<protein>
    <submittedName>
        <fullName evidence="2">Uncharacterized protein</fullName>
    </submittedName>
</protein>
<evidence type="ECO:0000313" key="2">
    <source>
        <dbReference type="EMBL" id="NKE68364.1"/>
    </source>
</evidence>
<dbReference type="Proteomes" id="UP000521868">
    <property type="component" value="Unassembled WGS sequence"/>
</dbReference>
<evidence type="ECO:0000256" key="1">
    <source>
        <dbReference type="SAM" id="MobiDB-lite"/>
    </source>
</evidence>
<keyword evidence="3" id="KW-1185">Reference proteome</keyword>
<organism evidence="2 3">
    <name type="scientific">Ramlibacter lithotrophicus</name>
    <dbReference type="NCBI Taxonomy" id="2606681"/>
    <lineage>
        <taxon>Bacteria</taxon>
        <taxon>Pseudomonadati</taxon>
        <taxon>Pseudomonadota</taxon>
        <taxon>Betaproteobacteria</taxon>
        <taxon>Burkholderiales</taxon>
        <taxon>Comamonadaceae</taxon>
        <taxon>Ramlibacter</taxon>
    </lineage>
</organism>
<comment type="caution">
    <text evidence="2">The sequence shown here is derived from an EMBL/GenBank/DDBJ whole genome shotgun (WGS) entry which is preliminary data.</text>
</comment>
<accession>A0A7X6I8J9</accession>
<feature type="compositionally biased region" description="Polar residues" evidence="1">
    <location>
        <begin position="1"/>
        <end position="20"/>
    </location>
</feature>
<name>A0A7X6I8J9_9BURK</name>
<gene>
    <name evidence="2" type="ORF">RAMLITH_21330</name>
</gene>
<proteinExistence type="predicted"/>
<dbReference type="EMBL" id="VTOX01000010">
    <property type="protein sequence ID" value="NKE68364.1"/>
    <property type="molecule type" value="Genomic_DNA"/>
</dbReference>
<sequence length="78" mass="8322">MATHQGLSNQEHAMRSSSPRQAPAEGAGSAGQAQDKYGPALRVPPELLKGERKNEEQPCLTPIDCVLENHCAGHCGCR</sequence>
<feature type="region of interest" description="Disordered" evidence="1">
    <location>
        <begin position="1"/>
        <end position="56"/>
    </location>
</feature>
<evidence type="ECO:0000313" key="3">
    <source>
        <dbReference type="Proteomes" id="UP000521868"/>
    </source>
</evidence>
<dbReference type="RefSeq" id="WP_168109487.1">
    <property type="nucleotide sequence ID" value="NZ_VTOX01000010.1"/>
</dbReference>
<dbReference type="AlphaFoldDB" id="A0A7X6I8J9"/>
<reference evidence="2 3" key="1">
    <citation type="journal article" date="2020" name="Nature">
        <title>Bacterial chemolithoautotrophy via manganese oxidation.</title>
        <authorList>
            <person name="Yu H."/>
            <person name="Leadbetter J.R."/>
        </authorList>
    </citation>
    <scope>NUCLEOTIDE SEQUENCE [LARGE SCALE GENOMIC DNA]</scope>
    <source>
        <strain evidence="2 3">RBP-1</strain>
    </source>
</reference>